<gene>
    <name evidence="4" type="ORF">CBG21_01710</name>
</gene>
<evidence type="ECO:0000259" key="2">
    <source>
        <dbReference type="Pfam" id="PF26334"/>
    </source>
</evidence>
<evidence type="ECO:0000313" key="5">
    <source>
        <dbReference type="Proteomes" id="UP000216122"/>
    </source>
</evidence>
<dbReference type="InterPro" id="IPR058592">
    <property type="entry name" value="Gtf3_C"/>
</dbReference>
<dbReference type="RefSeq" id="WP_094503922.1">
    <property type="nucleotide sequence ID" value="NZ_JAJGTR010000056.1"/>
</dbReference>
<dbReference type="GO" id="GO:0016740">
    <property type="term" value="F:transferase activity"/>
    <property type="evidence" value="ECO:0007669"/>
    <property type="project" value="UniProtKB-KW"/>
</dbReference>
<dbReference type="PIRSF" id="PIRSF007023">
    <property type="entry name" value="UDP-Galf_transf"/>
    <property type="match status" value="1"/>
</dbReference>
<protein>
    <submittedName>
        <fullName evidence="4">Galactofuranosyltransferase</fullName>
    </submittedName>
</protein>
<keyword evidence="1 4" id="KW-0808">Transferase</keyword>
<dbReference type="Gene3D" id="3.40.50.2000">
    <property type="entry name" value="Glycogen Phosphorylase B"/>
    <property type="match status" value="2"/>
</dbReference>
<feature type="domain" description="Glucosyltransferase 3-like N-terminal" evidence="2">
    <location>
        <begin position="7"/>
        <end position="153"/>
    </location>
</feature>
<evidence type="ECO:0000256" key="1">
    <source>
        <dbReference type="ARBA" id="ARBA00022679"/>
    </source>
</evidence>
<sequence>MTKVILTVKETHHDNNAGPKAKIDIENFLLKDGFEKWNFTINQESVLQKAKVAYIDVPRFLAKQNDIDEIFLQYPTYSKIVTKQLVKRLQQMNSKIILIIHDIESLRLHYGEKGYIDEELRVFNMADGLIVHNAKMEKWLRDNGVTVPMESLGLFDYDNKIKLASGSNYETSVCFAGNLSKAGFLEKLSLKRVKLNVFGPNPLEKYGANIVYKGQYPPDELPNYLKGNFGLVWDGTTPITCDGLFGNYMKFNNPHKASLYLSSGIPVVVWRQAAIADLVEKMNIGIVVDSLNELDEMLPNVSSIDYSELVNNAKEVAEKLRSGFYIKTAISNLEKGLV</sequence>
<reference evidence="4 5" key="2">
    <citation type="submission" date="2017-09" db="EMBL/GenBank/DDBJ databases">
        <title>Tripartite evolution among Lactobacillus johnsonii, Lactobacillus taiwanensis, Lactobacillus reuteri and their rodent host.</title>
        <authorList>
            <person name="Wang T."/>
            <person name="Knowles S."/>
            <person name="Cheng C."/>
        </authorList>
    </citation>
    <scope>NUCLEOTIDE SEQUENCE [LARGE SCALE GENOMIC DNA]</scope>
    <source>
        <strain evidence="4 5">103v</strain>
    </source>
</reference>
<dbReference type="EMBL" id="NGQC01000018">
    <property type="protein sequence ID" value="OYT04702.1"/>
    <property type="molecule type" value="Genomic_DNA"/>
</dbReference>
<proteinExistence type="predicted"/>
<feature type="domain" description="Glucosyltransferase 3-like C-terminal" evidence="3">
    <location>
        <begin position="173"/>
        <end position="332"/>
    </location>
</feature>
<organism evidence="4 5">
    <name type="scientific">Limosilactobacillus reuteri</name>
    <name type="common">Lactobacillus reuteri</name>
    <dbReference type="NCBI Taxonomy" id="1598"/>
    <lineage>
        <taxon>Bacteria</taxon>
        <taxon>Bacillati</taxon>
        <taxon>Bacillota</taxon>
        <taxon>Bacilli</taxon>
        <taxon>Lactobacillales</taxon>
        <taxon>Lactobacillaceae</taxon>
        <taxon>Limosilactobacillus</taxon>
    </lineage>
</organism>
<dbReference type="Pfam" id="PF26334">
    <property type="entry name" value="Gtf3_N"/>
    <property type="match status" value="1"/>
</dbReference>
<dbReference type="InterPro" id="IPR058591">
    <property type="entry name" value="Gtf3_N"/>
</dbReference>
<accession>A0A256VMJ1</accession>
<reference evidence="5" key="1">
    <citation type="submission" date="2017-05" db="EMBL/GenBank/DDBJ databases">
        <authorList>
            <person name="Lin X.B."/>
            <person name="Stothard P."/>
            <person name="Tasseva G."/>
            <person name="Walter J."/>
        </authorList>
    </citation>
    <scope>NUCLEOTIDE SEQUENCE [LARGE SCALE GENOMIC DNA]</scope>
    <source>
        <strain evidence="5">103v</strain>
    </source>
</reference>
<dbReference type="AlphaFoldDB" id="A0A256VMJ1"/>
<dbReference type="Pfam" id="PF26337">
    <property type="entry name" value="Gtf3_C"/>
    <property type="match status" value="1"/>
</dbReference>
<evidence type="ECO:0000259" key="3">
    <source>
        <dbReference type="Pfam" id="PF26337"/>
    </source>
</evidence>
<comment type="caution">
    <text evidence="4">The sequence shown here is derived from an EMBL/GenBank/DDBJ whole genome shotgun (WGS) entry which is preliminary data.</text>
</comment>
<dbReference type="Proteomes" id="UP000216122">
    <property type="component" value="Unassembled WGS sequence"/>
</dbReference>
<dbReference type="SUPFAM" id="SSF53756">
    <property type="entry name" value="UDP-Glycosyltransferase/glycogen phosphorylase"/>
    <property type="match status" value="1"/>
</dbReference>
<evidence type="ECO:0000313" key="4">
    <source>
        <dbReference type="EMBL" id="OYT04702.1"/>
    </source>
</evidence>
<name>A0A256VMJ1_LIMRT</name>